<accession>A0A0N4YJ03</accession>
<feature type="compositionally biased region" description="Basic residues" evidence="1">
    <location>
        <begin position="104"/>
        <end position="115"/>
    </location>
</feature>
<evidence type="ECO:0000256" key="1">
    <source>
        <dbReference type="SAM" id="MobiDB-lite"/>
    </source>
</evidence>
<name>A0A0N4YJ03_NIPBR</name>
<dbReference type="AlphaFoldDB" id="A0A0N4YJ03"/>
<evidence type="ECO:0000256" key="2">
    <source>
        <dbReference type="SAM" id="SignalP"/>
    </source>
</evidence>
<dbReference type="WBParaSite" id="NBR_0001691801-mRNA-1">
    <property type="protein sequence ID" value="NBR_0001691801-mRNA-1"/>
    <property type="gene ID" value="NBR_0001691801"/>
</dbReference>
<feature type="signal peptide" evidence="2">
    <location>
        <begin position="1"/>
        <end position="15"/>
    </location>
</feature>
<feature type="chain" id="PRO_5043125851" evidence="2">
    <location>
        <begin position="16"/>
        <end position="115"/>
    </location>
</feature>
<feature type="region of interest" description="Disordered" evidence="1">
    <location>
        <begin position="26"/>
        <end position="85"/>
    </location>
</feature>
<gene>
    <name evidence="3" type="ORF">NBR_LOCUS16919</name>
</gene>
<protein>
    <submittedName>
        <fullName evidence="3 5">Uncharacterized protein</fullName>
    </submittedName>
</protein>
<keyword evidence="4" id="KW-1185">Reference proteome</keyword>
<dbReference type="EMBL" id="UYSL01022466">
    <property type="protein sequence ID" value="VDL80514.1"/>
    <property type="molecule type" value="Genomic_DNA"/>
</dbReference>
<evidence type="ECO:0000313" key="3">
    <source>
        <dbReference type="EMBL" id="VDL80514.1"/>
    </source>
</evidence>
<sequence>MLLLAVLYILDVGVAHLALLAAVVAPSSTPHLQGPPRRRSRSIGTSHRTGRSSHRRCSSSSSYSSMVRAPTPPPPPPPERQEMRIDARHVAQMEERLRIARIEKARRRDARRRDD</sequence>
<feature type="region of interest" description="Disordered" evidence="1">
    <location>
        <begin position="96"/>
        <end position="115"/>
    </location>
</feature>
<reference evidence="3 4" key="2">
    <citation type="submission" date="2018-11" db="EMBL/GenBank/DDBJ databases">
        <authorList>
            <consortium name="Pathogen Informatics"/>
        </authorList>
    </citation>
    <scope>NUCLEOTIDE SEQUENCE [LARGE SCALE GENOMIC DNA]</scope>
</reference>
<evidence type="ECO:0000313" key="4">
    <source>
        <dbReference type="Proteomes" id="UP000271162"/>
    </source>
</evidence>
<keyword evidence="2" id="KW-0732">Signal</keyword>
<dbReference type="Proteomes" id="UP000271162">
    <property type="component" value="Unassembled WGS sequence"/>
</dbReference>
<organism evidence="5">
    <name type="scientific">Nippostrongylus brasiliensis</name>
    <name type="common">Rat hookworm</name>
    <dbReference type="NCBI Taxonomy" id="27835"/>
    <lineage>
        <taxon>Eukaryota</taxon>
        <taxon>Metazoa</taxon>
        <taxon>Ecdysozoa</taxon>
        <taxon>Nematoda</taxon>
        <taxon>Chromadorea</taxon>
        <taxon>Rhabditida</taxon>
        <taxon>Rhabditina</taxon>
        <taxon>Rhabditomorpha</taxon>
        <taxon>Strongyloidea</taxon>
        <taxon>Heligmosomidae</taxon>
        <taxon>Nippostrongylus</taxon>
    </lineage>
</organism>
<reference evidence="5" key="1">
    <citation type="submission" date="2017-02" db="UniProtKB">
        <authorList>
            <consortium name="WormBaseParasite"/>
        </authorList>
    </citation>
    <scope>IDENTIFICATION</scope>
</reference>
<feature type="compositionally biased region" description="Basic residues" evidence="1">
    <location>
        <begin position="48"/>
        <end position="57"/>
    </location>
</feature>
<proteinExistence type="predicted"/>
<evidence type="ECO:0000313" key="5">
    <source>
        <dbReference type="WBParaSite" id="NBR_0001691801-mRNA-1"/>
    </source>
</evidence>